<sequence>MAKKNSRTNDLLYNFNEKGSAKIYSLLIKLVNEDREDLAQIVIKVDYLLEYASSCIKQKDFEEANESLNKAKSRIDMLKSQEVDSSYLEHLYIGIAKKAKLK</sequence>
<dbReference type="OrthoDB" id="1935347at2"/>
<evidence type="ECO:0000313" key="2">
    <source>
        <dbReference type="Proteomes" id="UP000287872"/>
    </source>
</evidence>
<comment type="caution">
    <text evidence="1">The sequence shown here is derived from an EMBL/GenBank/DDBJ whole genome shotgun (WGS) entry which is preliminary data.</text>
</comment>
<dbReference type="Proteomes" id="UP000287872">
    <property type="component" value="Unassembled WGS sequence"/>
</dbReference>
<evidence type="ECO:0000313" key="1">
    <source>
        <dbReference type="EMBL" id="GCD10672.1"/>
    </source>
</evidence>
<dbReference type="AlphaFoldDB" id="A0A401UMB7"/>
<proteinExistence type="predicted"/>
<dbReference type="RefSeq" id="WP_125001698.1">
    <property type="nucleotide sequence ID" value="NZ_BHYK01000011.1"/>
</dbReference>
<reference evidence="1 2" key="1">
    <citation type="submission" date="2018-11" db="EMBL/GenBank/DDBJ databases">
        <title>Genome sequencing and assembly of Clostridium tagluense strain A121.</title>
        <authorList>
            <person name="Murakami T."/>
            <person name="Segawa T."/>
            <person name="Shcherbakova V.A."/>
            <person name="Mori H."/>
            <person name="Yoshimura Y."/>
        </authorList>
    </citation>
    <scope>NUCLEOTIDE SEQUENCE [LARGE SCALE GENOMIC DNA]</scope>
    <source>
        <strain evidence="1 2">A121</strain>
    </source>
</reference>
<organism evidence="1 2">
    <name type="scientific">Clostridium tagluense</name>
    <dbReference type="NCBI Taxonomy" id="360422"/>
    <lineage>
        <taxon>Bacteria</taxon>
        <taxon>Bacillati</taxon>
        <taxon>Bacillota</taxon>
        <taxon>Clostridia</taxon>
        <taxon>Eubacteriales</taxon>
        <taxon>Clostridiaceae</taxon>
        <taxon>Clostridium</taxon>
    </lineage>
</organism>
<dbReference type="EMBL" id="BHYK01000011">
    <property type="protein sequence ID" value="GCD10672.1"/>
    <property type="molecule type" value="Genomic_DNA"/>
</dbReference>
<protein>
    <submittedName>
        <fullName evidence="1">Uncharacterized protein</fullName>
    </submittedName>
</protein>
<accession>A0A401UMB7</accession>
<name>A0A401UMB7_9CLOT</name>
<keyword evidence="2" id="KW-1185">Reference proteome</keyword>
<gene>
    <name evidence="1" type="ORF">Ctaglu_22950</name>
</gene>